<feature type="transmembrane region" description="Helical" evidence="7">
    <location>
        <begin position="111"/>
        <end position="134"/>
    </location>
</feature>
<dbReference type="InterPro" id="IPR050833">
    <property type="entry name" value="Poly_Biosynth_Transport"/>
</dbReference>
<organism evidence="8 9">
    <name type="scientific">Pseudorhodoferax soli</name>
    <dbReference type="NCBI Taxonomy" id="545864"/>
    <lineage>
        <taxon>Bacteria</taxon>
        <taxon>Pseudomonadati</taxon>
        <taxon>Pseudomonadota</taxon>
        <taxon>Betaproteobacteria</taxon>
        <taxon>Burkholderiales</taxon>
        <taxon>Comamonadaceae</taxon>
    </lineage>
</organism>
<comment type="caution">
    <text evidence="8">The sequence shown here is derived from an EMBL/GenBank/DDBJ whole genome shotgun (WGS) entry which is preliminary data.</text>
</comment>
<feature type="transmembrane region" description="Helical" evidence="7">
    <location>
        <begin position="407"/>
        <end position="432"/>
    </location>
</feature>
<feature type="transmembrane region" description="Helical" evidence="7">
    <location>
        <begin position="207"/>
        <end position="230"/>
    </location>
</feature>
<gene>
    <name evidence="8" type="ORF">DES41_1011152</name>
</gene>
<keyword evidence="6 7" id="KW-0472">Membrane</keyword>
<feature type="transmembrane region" description="Helical" evidence="7">
    <location>
        <begin position="141"/>
        <end position="164"/>
    </location>
</feature>
<protein>
    <submittedName>
        <fullName evidence="8">O-antigen/teichoic acid export membrane protein</fullName>
    </submittedName>
</protein>
<sequence>MGSFRKALLINFASSSGATVVQFAVSIVLARLLTPEEVGVYSITIVLVNIAHVFREFGVSAYLQREKDLTREKIRSAMGVAYTTTWFIAALIFCSSGYVADYYGYPTVQPVMQVLALSFLFIPFSSIVLALLVRNYDATKIAWATGCGTLAYATTCLGLAYSGFGTMSLAWANLANILATGLAYLPMRPRDLPWRPSLKNSREVAKFGGGALLANLIKNFNLALPDLLLGKLGGAQQVGLVSRANSTVNIFLYVAGSAINFGSQAYLAKAYHEKQPLAPMLNRSASLITGIGWPILTATAILGSEIVTTLYGSAWIDAVPAIAPLSIAAAIGLIFHYNSAAFNAIGRPYLSAVPLLITAAARIGLALVFYTGDLVSFAWVLMWASVVTLPVWVLMQKRYFGCGLVDYVRTLMPSAVAAVVCGVSCILMLYVADRMAVTQPLLRILMAGPLCLIVWLVCLKILSHPLAGEIGLILKRIVPWK</sequence>
<evidence type="ECO:0000256" key="1">
    <source>
        <dbReference type="ARBA" id="ARBA00004651"/>
    </source>
</evidence>
<dbReference type="OrthoDB" id="5486360at2"/>
<accession>A0A368YED2</accession>
<feature type="transmembrane region" description="Helical" evidence="7">
    <location>
        <begin position="79"/>
        <end position="99"/>
    </location>
</feature>
<name>A0A368YED2_9BURK</name>
<keyword evidence="9" id="KW-1185">Reference proteome</keyword>
<evidence type="ECO:0000313" key="9">
    <source>
        <dbReference type="Proteomes" id="UP000252884"/>
    </source>
</evidence>
<dbReference type="EMBL" id="QPJK01000001">
    <property type="protein sequence ID" value="RCW76544.1"/>
    <property type="molecule type" value="Genomic_DNA"/>
</dbReference>
<feature type="transmembrane region" description="Helical" evidence="7">
    <location>
        <begin position="349"/>
        <end position="370"/>
    </location>
</feature>
<evidence type="ECO:0000313" key="8">
    <source>
        <dbReference type="EMBL" id="RCW76544.1"/>
    </source>
</evidence>
<dbReference type="PANTHER" id="PTHR30250">
    <property type="entry name" value="PST FAMILY PREDICTED COLANIC ACID TRANSPORTER"/>
    <property type="match status" value="1"/>
</dbReference>
<evidence type="ECO:0000256" key="4">
    <source>
        <dbReference type="ARBA" id="ARBA00022692"/>
    </source>
</evidence>
<dbReference type="PANTHER" id="PTHR30250:SF10">
    <property type="entry name" value="LIPOPOLYSACCHARIDE BIOSYNTHESIS PROTEIN WZXC"/>
    <property type="match status" value="1"/>
</dbReference>
<feature type="transmembrane region" description="Helical" evidence="7">
    <location>
        <begin position="170"/>
        <end position="187"/>
    </location>
</feature>
<dbReference type="Proteomes" id="UP000252884">
    <property type="component" value="Unassembled WGS sequence"/>
</dbReference>
<evidence type="ECO:0000256" key="6">
    <source>
        <dbReference type="ARBA" id="ARBA00023136"/>
    </source>
</evidence>
<feature type="transmembrane region" description="Helical" evidence="7">
    <location>
        <begin position="38"/>
        <end position="58"/>
    </location>
</feature>
<comment type="subcellular location">
    <subcellularLocation>
        <location evidence="1">Cell membrane</location>
        <topology evidence="1">Multi-pass membrane protein</topology>
    </subcellularLocation>
</comment>
<evidence type="ECO:0000256" key="5">
    <source>
        <dbReference type="ARBA" id="ARBA00022989"/>
    </source>
</evidence>
<feature type="transmembrane region" description="Helical" evidence="7">
    <location>
        <begin position="7"/>
        <end position="32"/>
    </location>
</feature>
<feature type="transmembrane region" description="Helical" evidence="7">
    <location>
        <begin position="280"/>
        <end position="302"/>
    </location>
</feature>
<comment type="similarity">
    <text evidence="2">Belongs to the polysaccharide synthase family.</text>
</comment>
<dbReference type="Pfam" id="PF13440">
    <property type="entry name" value="Polysacc_synt_3"/>
    <property type="match status" value="1"/>
</dbReference>
<feature type="transmembrane region" description="Helical" evidence="7">
    <location>
        <begin position="376"/>
        <end position="395"/>
    </location>
</feature>
<feature type="transmembrane region" description="Helical" evidence="7">
    <location>
        <begin position="250"/>
        <end position="268"/>
    </location>
</feature>
<keyword evidence="5 7" id="KW-1133">Transmembrane helix</keyword>
<reference evidence="8 9" key="1">
    <citation type="submission" date="2018-07" db="EMBL/GenBank/DDBJ databases">
        <title>Genomic Encyclopedia of Type Strains, Phase IV (KMG-IV): sequencing the most valuable type-strain genomes for metagenomic binning, comparative biology and taxonomic classification.</title>
        <authorList>
            <person name="Goeker M."/>
        </authorList>
    </citation>
    <scope>NUCLEOTIDE SEQUENCE [LARGE SCALE GENOMIC DNA]</scope>
    <source>
        <strain evidence="8 9">DSM 21634</strain>
    </source>
</reference>
<dbReference type="RefSeq" id="WP_114466591.1">
    <property type="nucleotide sequence ID" value="NZ_QPJK01000001.1"/>
</dbReference>
<evidence type="ECO:0000256" key="3">
    <source>
        <dbReference type="ARBA" id="ARBA00022475"/>
    </source>
</evidence>
<feature type="transmembrane region" description="Helical" evidence="7">
    <location>
        <begin position="314"/>
        <end position="337"/>
    </location>
</feature>
<proteinExistence type="inferred from homology"/>
<evidence type="ECO:0000256" key="7">
    <source>
        <dbReference type="SAM" id="Phobius"/>
    </source>
</evidence>
<dbReference type="AlphaFoldDB" id="A0A368YED2"/>
<evidence type="ECO:0000256" key="2">
    <source>
        <dbReference type="ARBA" id="ARBA00007430"/>
    </source>
</evidence>
<keyword evidence="4 7" id="KW-0812">Transmembrane</keyword>
<dbReference type="GO" id="GO:0005886">
    <property type="term" value="C:plasma membrane"/>
    <property type="evidence" value="ECO:0007669"/>
    <property type="project" value="UniProtKB-SubCell"/>
</dbReference>
<keyword evidence="3" id="KW-1003">Cell membrane</keyword>